<dbReference type="GO" id="GO:0016787">
    <property type="term" value="F:hydrolase activity"/>
    <property type="evidence" value="ECO:0007669"/>
    <property type="project" value="InterPro"/>
</dbReference>
<dbReference type="AlphaFoldDB" id="A0A9X1R6G7"/>
<dbReference type="InterPro" id="IPR051473">
    <property type="entry name" value="P2Ox-like"/>
</dbReference>
<protein>
    <submittedName>
        <fullName evidence="8">DUF1080 domain-containing protein</fullName>
    </submittedName>
</protein>
<dbReference type="PANTHER" id="PTHR42784">
    <property type="entry name" value="PYRANOSE 2-OXIDASE"/>
    <property type="match status" value="1"/>
</dbReference>
<keyword evidence="10" id="KW-1185">Reference proteome</keyword>
<keyword evidence="5" id="KW-0560">Oxidoreductase</keyword>
<evidence type="ECO:0000256" key="1">
    <source>
        <dbReference type="ARBA" id="ARBA00001974"/>
    </source>
</evidence>
<evidence type="ECO:0000256" key="3">
    <source>
        <dbReference type="ARBA" id="ARBA00022630"/>
    </source>
</evidence>
<name>A0A9X1R6G7_9BRAD</name>
<organism evidence="8 11">
    <name type="scientific">Bradyrhizobium zhengyangense</name>
    <dbReference type="NCBI Taxonomy" id="2911009"/>
    <lineage>
        <taxon>Bacteria</taxon>
        <taxon>Pseudomonadati</taxon>
        <taxon>Pseudomonadota</taxon>
        <taxon>Alphaproteobacteria</taxon>
        <taxon>Hyphomicrobiales</taxon>
        <taxon>Nitrobacteraceae</taxon>
        <taxon>Bradyrhizobium</taxon>
    </lineage>
</organism>
<sequence length="802" mass="86926">MLTFLRNDPSTPVDIQDTEFTRDLLGRYVCSTYDEAVNNGGRPFDVVVIGAGMFGAYAASKIYRAGADQNLRVLLLDAGGYLAPTHVQNMPHLGLNPPDSALVTANNQDPGARNGVWGIPWHSNEPFTGLAYCPGGRSLFWGGWSPRLMPADLNAWPKGARDFLNANYPDVEREIGVQDKADYLSGPLNTAVNAQLGAVAAGTNVILPDVSLDLVEEAPIAVQANAPGPGLFSFDKFSSGPMLLESIRDDIAKRWTLNDNSRRRFFLVPRCHVIRLQTAGGRVSGIDLTYNGQFRSLSAPNNLSTDCQVVLAVGTIESTRLALESFPVTRGPFSMGANFMAHLRTNLTVRVKRSALGLGALTTLEQAGAIVRGEITNPDGSKRRYHFQVLASAERGQNPEATMWTMVPDIDLLRNLLSNEDPDWVAIVFRGLGEMDGDKRSGPGSTTSFVNLTNGADPLQSDGLSARAWVNFTPTPNDYAAWRKLAAAAVELAGRLGKSAGDVQYLYNGGWQGVPPPDPFAVTKDQLGNTHHEGGTLWMGDDPAMSITDPVGRFHHISNTYVAGPALFPTLGSANPSLTGLALARETSAAVVAALTPAPSVQFKSLYTGSLADWQMSGVGSFLQVFDILESVGGSGLLWYTRESFSDFVLELEWQNASRTDNSGVFIRVPNLNSSNPNDWMAAIDQSYEIQIDPRGFNSEAQKENDPLRSTGAIYNISAPTRTDVAKGPWQWNTFVIEAIGNRIKVTLNDVLVNDYTDPNPRSLRGHIALQNHHDGSKVQFRNIRIKEVVPGVAQLPLPRVA</sequence>
<dbReference type="Pfam" id="PF05199">
    <property type="entry name" value="GMC_oxred_C"/>
    <property type="match status" value="1"/>
</dbReference>
<dbReference type="PANTHER" id="PTHR42784:SF1">
    <property type="entry name" value="PYRANOSE 2-OXIDASE"/>
    <property type="match status" value="1"/>
</dbReference>
<dbReference type="InterPro" id="IPR007867">
    <property type="entry name" value="GMC_OxRtase_C"/>
</dbReference>
<dbReference type="EMBL" id="JAKLUA010000004">
    <property type="protein sequence ID" value="MCG2668269.1"/>
    <property type="molecule type" value="Genomic_DNA"/>
</dbReference>
<evidence type="ECO:0000259" key="6">
    <source>
        <dbReference type="Pfam" id="PF05199"/>
    </source>
</evidence>
<dbReference type="Gene3D" id="2.60.120.560">
    <property type="entry name" value="Exo-inulinase, domain 1"/>
    <property type="match status" value="1"/>
</dbReference>
<keyword evidence="3" id="KW-0285">Flavoprotein</keyword>
<dbReference type="GO" id="GO:0016614">
    <property type="term" value="F:oxidoreductase activity, acting on CH-OH group of donors"/>
    <property type="evidence" value="ECO:0007669"/>
    <property type="project" value="InterPro"/>
</dbReference>
<feature type="domain" description="3-keto-alpha-glucoside-1,2-lyase/3-keto-2-hydroxy-glucal hydratase" evidence="7">
    <location>
        <begin position="609"/>
        <end position="787"/>
    </location>
</feature>
<dbReference type="Pfam" id="PF06439">
    <property type="entry name" value="3keto-disac_hyd"/>
    <property type="match status" value="1"/>
</dbReference>
<dbReference type="Proteomes" id="UP001139054">
    <property type="component" value="Unassembled WGS sequence"/>
</dbReference>
<dbReference type="SUPFAM" id="SSF51905">
    <property type="entry name" value="FAD/NAD(P)-binding domain"/>
    <property type="match status" value="1"/>
</dbReference>
<evidence type="ECO:0000313" key="8">
    <source>
        <dbReference type="EMBL" id="MCG2626261.1"/>
    </source>
</evidence>
<dbReference type="InterPro" id="IPR010496">
    <property type="entry name" value="AL/BT2_dom"/>
</dbReference>
<dbReference type="Gene3D" id="3.50.50.60">
    <property type="entry name" value="FAD/NAD(P)-binding domain"/>
    <property type="match status" value="2"/>
</dbReference>
<evidence type="ECO:0000256" key="2">
    <source>
        <dbReference type="ARBA" id="ARBA00010790"/>
    </source>
</evidence>
<comment type="similarity">
    <text evidence="2">Belongs to the GMC oxidoreductase family.</text>
</comment>
<reference evidence="8" key="1">
    <citation type="submission" date="2022-01" db="EMBL/GenBank/DDBJ databases">
        <title>Genome sequnece data of strain Bradyrhizobium sp. nov.</title>
        <authorList>
            <person name="Zhang J."/>
        </authorList>
    </citation>
    <scope>NUCLEOTIDE SEQUENCE</scope>
    <source>
        <strain evidence="9">WYCCWR 12774</strain>
        <strain evidence="8">WYCCWR 13023</strain>
    </source>
</reference>
<proteinExistence type="inferred from homology"/>
<evidence type="ECO:0000313" key="9">
    <source>
        <dbReference type="EMBL" id="MCG2668269.1"/>
    </source>
</evidence>
<dbReference type="Proteomes" id="UP001139012">
    <property type="component" value="Unassembled WGS sequence"/>
</dbReference>
<comment type="cofactor">
    <cofactor evidence="1">
        <name>FAD</name>
        <dbReference type="ChEBI" id="CHEBI:57692"/>
    </cofactor>
</comment>
<dbReference type="RefSeq" id="WP_237866362.1">
    <property type="nucleotide sequence ID" value="NZ_JAKLTY010000003.1"/>
</dbReference>
<evidence type="ECO:0000256" key="4">
    <source>
        <dbReference type="ARBA" id="ARBA00022827"/>
    </source>
</evidence>
<evidence type="ECO:0000313" key="10">
    <source>
        <dbReference type="Proteomes" id="UP001139012"/>
    </source>
</evidence>
<accession>A0A9X1R6G7</accession>
<evidence type="ECO:0000259" key="7">
    <source>
        <dbReference type="Pfam" id="PF06439"/>
    </source>
</evidence>
<keyword evidence="4" id="KW-0274">FAD</keyword>
<evidence type="ECO:0000313" key="11">
    <source>
        <dbReference type="Proteomes" id="UP001139054"/>
    </source>
</evidence>
<feature type="domain" description="Glucose-methanol-choline oxidoreductase C-terminal" evidence="6">
    <location>
        <begin position="467"/>
        <end position="584"/>
    </location>
</feature>
<dbReference type="InterPro" id="IPR036188">
    <property type="entry name" value="FAD/NAD-bd_sf"/>
</dbReference>
<comment type="caution">
    <text evidence="8">The sequence shown here is derived from an EMBL/GenBank/DDBJ whole genome shotgun (WGS) entry which is preliminary data.</text>
</comment>
<evidence type="ECO:0000256" key="5">
    <source>
        <dbReference type="ARBA" id="ARBA00023002"/>
    </source>
</evidence>
<gene>
    <name evidence="9" type="ORF">L6637_15005</name>
    <name evidence="8" type="ORF">L6654_06435</name>
</gene>
<dbReference type="EMBL" id="JAKLTY010000003">
    <property type="protein sequence ID" value="MCG2626261.1"/>
    <property type="molecule type" value="Genomic_DNA"/>
</dbReference>